<dbReference type="PROSITE" id="PS51779">
    <property type="entry name" value="POTRA"/>
    <property type="match status" value="1"/>
</dbReference>
<accession>A0A8D4IZG6</accession>
<keyword evidence="2 9" id="KW-1003">Cell membrane</keyword>
<keyword evidence="6 9" id="KW-1133">Transmembrane helix</keyword>
<evidence type="ECO:0000256" key="9">
    <source>
        <dbReference type="HAMAP-Rule" id="MF_00911"/>
    </source>
</evidence>
<feature type="transmembrane region" description="Helical" evidence="9">
    <location>
        <begin position="16"/>
        <end position="36"/>
    </location>
</feature>
<evidence type="ECO:0000256" key="6">
    <source>
        <dbReference type="ARBA" id="ARBA00022989"/>
    </source>
</evidence>
<evidence type="ECO:0000256" key="3">
    <source>
        <dbReference type="ARBA" id="ARBA00022519"/>
    </source>
</evidence>
<dbReference type="AlphaFoldDB" id="A0A8D4IZG6"/>
<organism evidence="10 11">
    <name type="scientific">Mergibacter septicus</name>
    <dbReference type="NCBI Taxonomy" id="221402"/>
    <lineage>
        <taxon>Bacteria</taxon>
        <taxon>Pseudomonadati</taxon>
        <taxon>Pseudomonadota</taxon>
        <taxon>Gammaproteobacteria</taxon>
        <taxon>Pasteurellales</taxon>
        <taxon>Pasteurellaceae</taxon>
        <taxon>Mergibacter</taxon>
    </lineage>
</organism>
<dbReference type="InterPro" id="IPR013685">
    <property type="entry name" value="POTRA_FtsQ_type"/>
</dbReference>
<evidence type="ECO:0000256" key="8">
    <source>
        <dbReference type="ARBA" id="ARBA00023306"/>
    </source>
</evidence>
<dbReference type="Gene3D" id="3.40.50.11690">
    <property type="entry name" value="Cell division protein FtsQ/DivIB"/>
    <property type="match status" value="1"/>
</dbReference>
<dbReference type="Proteomes" id="UP000955338">
    <property type="component" value="Chromosome"/>
</dbReference>
<dbReference type="Pfam" id="PF08478">
    <property type="entry name" value="POTRA_1"/>
    <property type="match status" value="1"/>
</dbReference>
<keyword evidence="3 9" id="KW-0997">Cell inner membrane</keyword>
<dbReference type="GO" id="GO:0090529">
    <property type="term" value="P:cell septum assembly"/>
    <property type="evidence" value="ECO:0007669"/>
    <property type="project" value="InterPro"/>
</dbReference>
<dbReference type="EMBL" id="CP022011">
    <property type="protein sequence ID" value="QDJ14249.1"/>
    <property type="molecule type" value="Genomic_DNA"/>
</dbReference>
<gene>
    <name evidence="9" type="primary">ftsQ</name>
    <name evidence="10" type="ORF">CEP48_01915</name>
</gene>
<proteinExistence type="inferred from homology"/>
<dbReference type="PANTHER" id="PTHR35851:SF1">
    <property type="entry name" value="CELL DIVISION PROTEIN FTSQ"/>
    <property type="match status" value="1"/>
</dbReference>
<comment type="subunit">
    <text evidence="9">Part of a complex composed of FtsB, FtsL and FtsQ.</text>
</comment>
<dbReference type="Pfam" id="PF03799">
    <property type="entry name" value="FtsQ_DivIB_C"/>
    <property type="match status" value="1"/>
</dbReference>
<evidence type="ECO:0000256" key="1">
    <source>
        <dbReference type="ARBA" id="ARBA00004370"/>
    </source>
</evidence>
<evidence type="ECO:0000256" key="2">
    <source>
        <dbReference type="ARBA" id="ARBA00022475"/>
    </source>
</evidence>
<reference evidence="10" key="1">
    <citation type="submission" date="2017-06" db="EMBL/GenBank/DDBJ databases">
        <title>Genome sequencing of pathogenic and non-pathogenic strains within Bisgaard taxon 40.</title>
        <authorList>
            <person name="Ladner J.T."/>
            <person name="Lovett S.P."/>
            <person name="Koroleva G."/>
            <person name="Lorch J.M."/>
        </authorList>
    </citation>
    <scope>NUCLEOTIDE SEQUENCE</scope>
    <source>
        <strain evidence="10">27576-1-I1</strain>
    </source>
</reference>
<dbReference type="GO" id="GO:0032153">
    <property type="term" value="C:cell division site"/>
    <property type="evidence" value="ECO:0007669"/>
    <property type="project" value="UniProtKB-UniRule"/>
</dbReference>
<evidence type="ECO:0000256" key="4">
    <source>
        <dbReference type="ARBA" id="ARBA00022618"/>
    </source>
</evidence>
<dbReference type="GO" id="GO:0005886">
    <property type="term" value="C:plasma membrane"/>
    <property type="evidence" value="ECO:0007669"/>
    <property type="project" value="UniProtKB-SubCell"/>
</dbReference>
<comment type="similarity">
    <text evidence="9">Belongs to the FtsQ/DivIB family. FtsQ subfamily.</text>
</comment>
<keyword evidence="5 9" id="KW-0812">Transmembrane</keyword>
<dbReference type="PANTHER" id="PTHR35851">
    <property type="entry name" value="CELL DIVISION PROTEIN FTSQ"/>
    <property type="match status" value="1"/>
</dbReference>
<name>A0A8D4IZG6_9PAST</name>
<dbReference type="InterPro" id="IPR026579">
    <property type="entry name" value="FtsQ"/>
</dbReference>
<dbReference type="RefSeq" id="WP_261919667.1">
    <property type="nucleotide sequence ID" value="NZ_CP022011.1"/>
</dbReference>
<dbReference type="InterPro" id="IPR005548">
    <property type="entry name" value="Cell_div_FtsQ/DivIB_C"/>
</dbReference>
<comment type="function">
    <text evidence="9">Essential cell division protein. May link together the upstream cell division proteins, which are predominantly cytoplasmic, with the downstream cell division proteins, which are predominantly periplasmic. May control correct divisome assembly.</text>
</comment>
<keyword evidence="4 9" id="KW-0132">Cell division</keyword>
<evidence type="ECO:0000256" key="7">
    <source>
        <dbReference type="ARBA" id="ARBA00023136"/>
    </source>
</evidence>
<dbReference type="Gene3D" id="3.10.20.310">
    <property type="entry name" value="membrane protein fhac"/>
    <property type="match status" value="1"/>
</dbReference>
<dbReference type="InterPro" id="IPR034746">
    <property type="entry name" value="POTRA"/>
</dbReference>
<dbReference type="InterPro" id="IPR045335">
    <property type="entry name" value="FtsQ_C_sf"/>
</dbReference>
<comment type="subcellular location">
    <subcellularLocation>
        <location evidence="9">Cell inner membrane</location>
        <topology evidence="9">Single-pass type II membrane protein</topology>
    </subcellularLocation>
    <subcellularLocation>
        <location evidence="1">Membrane</location>
    </subcellularLocation>
    <text evidence="9">Localizes to the division septum.</text>
</comment>
<evidence type="ECO:0000313" key="10">
    <source>
        <dbReference type="EMBL" id="QDJ14249.1"/>
    </source>
</evidence>
<keyword evidence="7 9" id="KW-0472">Membrane</keyword>
<sequence length="260" mass="30629">MRYQQAERKREKSVRFWSLFKPLFFCALVIAIMLGYQDRQFLADKLDLQPLSSFALLGEPTYTKAEDIRSALGKIRPLKGYFGQDIQEIQQQLERLSWIKKVVVRKIWPDRLLIQIDEYTPVARWNTEQLDNDLFLTSEGTIFSLPKEKQQDLFLPDLSGPDFQRKKVLTRWQQIAKDLHQNEIKPVALSVDERDSWQITLANGIILHVGRDEWRDKIVRFVTIYPHIEIPEHKKIDYVDLRYNDGIAVGFKDIVEPNSE</sequence>
<dbReference type="HAMAP" id="MF_00911">
    <property type="entry name" value="FtsQ_subfam"/>
    <property type="match status" value="1"/>
</dbReference>
<keyword evidence="8 9" id="KW-0131">Cell cycle</keyword>
<evidence type="ECO:0000313" key="11">
    <source>
        <dbReference type="Proteomes" id="UP000955338"/>
    </source>
</evidence>
<dbReference type="GO" id="GO:0043093">
    <property type="term" value="P:FtsZ-dependent cytokinesis"/>
    <property type="evidence" value="ECO:0007669"/>
    <property type="project" value="UniProtKB-UniRule"/>
</dbReference>
<keyword evidence="11" id="KW-1185">Reference proteome</keyword>
<protein>
    <recommendedName>
        <fullName evidence="9">Cell division protein FtsQ</fullName>
    </recommendedName>
</protein>
<evidence type="ECO:0000256" key="5">
    <source>
        <dbReference type="ARBA" id="ARBA00022692"/>
    </source>
</evidence>